<keyword evidence="5 12" id="KW-0028">Amino-acid biosynthesis</keyword>
<organism evidence="16 17">
    <name type="scientific">Clostridium algifaecis</name>
    <dbReference type="NCBI Taxonomy" id="1472040"/>
    <lineage>
        <taxon>Bacteria</taxon>
        <taxon>Bacillati</taxon>
        <taxon>Bacillota</taxon>
        <taxon>Clostridia</taxon>
        <taxon>Eubacteriales</taxon>
        <taxon>Clostridiaceae</taxon>
        <taxon>Clostridium</taxon>
    </lineage>
</organism>
<evidence type="ECO:0000256" key="3">
    <source>
        <dbReference type="ARBA" id="ARBA00007812"/>
    </source>
</evidence>
<dbReference type="Proteomes" id="UP001519307">
    <property type="component" value="Unassembled WGS sequence"/>
</dbReference>
<dbReference type="CDD" id="cd02015">
    <property type="entry name" value="TPP_AHAS"/>
    <property type="match status" value="1"/>
</dbReference>
<keyword evidence="17" id="KW-1185">Reference proteome</keyword>
<dbReference type="Pfam" id="PF02776">
    <property type="entry name" value="TPP_enzyme_N"/>
    <property type="match status" value="1"/>
</dbReference>
<evidence type="ECO:0000259" key="14">
    <source>
        <dbReference type="Pfam" id="PF02775"/>
    </source>
</evidence>
<dbReference type="RefSeq" id="WP_209701002.1">
    <property type="nucleotide sequence ID" value="NZ_JAGGLM010000002.1"/>
</dbReference>
<dbReference type="Gene3D" id="3.40.50.1220">
    <property type="entry name" value="TPP-binding domain"/>
    <property type="match status" value="1"/>
</dbReference>
<proteinExistence type="inferred from homology"/>
<feature type="domain" description="Thiamine pyrophosphate enzyme N-terminal TPP-binding" evidence="15">
    <location>
        <begin position="1"/>
        <end position="115"/>
    </location>
</feature>
<evidence type="ECO:0000256" key="4">
    <source>
        <dbReference type="ARBA" id="ARBA00013145"/>
    </source>
</evidence>
<dbReference type="InterPro" id="IPR039368">
    <property type="entry name" value="AHAS_TPP"/>
</dbReference>
<keyword evidence="7 12" id="KW-0479">Metal-binding</keyword>
<dbReference type="CDD" id="cd07035">
    <property type="entry name" value="TPP_PYR_POX_like"/>
    <property type="match status" value="1"/>
</dbReference>
<dbReference type="NCBIfam" id="TIGR00118">
    <property type="entry name" value="acolac_lg"/>
    <property type="match status" value="1"/>
</dbReference>
<protein>
    <recommendedName>
        <fullName evidence="4 12">Acetolactate synthase</fullName>
        <ecNumber evidence="4 12">2.2.1.6</ecNumber>
    </recommendedName>
</protein>
<evidence type="ECO:0000256" key="6">
    <source>
        <dbReference type="ARBA" id="ARBA00022679"/>
    </source>
</evidence>
<dbReference type="EC" id="2.2.1.6" evidence="4 12"/>
<comment type="pathway">
    <text evidence="1 12">Amino-acid biosynthesis; L-isoleucine biosynthesis; L-isoleucine from 2-oxobutanoate: step 1/4.</text>
</comment>
<dbReference type="InterPro" id="IPR029061">
    <property type="entry name" value="THDP-binding"/>
</dbReference>
<dbReference type="InterPro" id="IPR029035">
    <property type="entry name" value="DHS-like_NAD/FAD-binding_dom"/>
</dbReference>
<evidence type="ECO:0000259" key="15">
    <source>
        <dbReference type="Pfam" id="PF02776"/>
    </source>
</evidence>
<dbReference type="SUPFAM" id="SSF52518">
    <property type="entry name" value="Thiamin diphosphate-binding fold (THDP-binding)"/>
    <property type="match status" value="2"/>
</dbReference>
<comment type="catalytic activity">
    <reaction evidence="11 12">
        <text>2 pyruvate + H(+) = (2S)-2-acetolactate + CO2</text>
        <dbReference type="Rhea" id="RHEA:25249"/>
        <dbReference type="ChEBI" id="CHEBI:15361"/>
        <dbReference type="ChEBI" id="CHEBI:15378"/>
        <dbReference type="ChEBI" id="CHEBI:16526"/>
        <dbReference type="ChEBI" id="CHEBI:58476"/>
        <dbReference type="EC" id="2.2.1.6"/>
    </reaction>
</comment>
<name>A0ABS4KPX6_9CLOT</name>
<sequence>MNGAMMLLKCLVKHEVDTIFGYPGGAVLPIYDALYDMKDKINHIITAHEQGAAHAADGYARSTGKVGVVLATSGPGATNTVTGIATAYMDSVPIIVFTGQVPVNLIGKDSFQEVNIRDITKTITKKNFTIDKLEDIESTVDEAFRIAVSGRPGPVVVEIPKNVQNSQAKDCCLNITSVSHFKKEFKYDLFSNNHENNINEAVKIIKNSEKPMVYVGGGVISSCAENELMEFVDKLNAPVACSLMGTGAFPGDRKNYTGMVGMHGTHCSNNAITNCDLLIAIGARFSDRVISKVSTFAKKAKIIHIDIDEKEFNKNVNIDLPLKGDVRNILNELNTKLEKQYHKDWMEKVLDEKEKELKKLDSSSDYDKSKHLSPKHIMDSLYKLTGGDCIITTEVGQNQIWTAQYFKFLNPRTFISSGGLGTMGFGLGAAIGACIGNPGKTVINIAGDGSFKMNCNELATISKYRLPIIQIVLNNSSLGMVHQWQEMFYNKRYCFTELTNDVDFLKLGEAYGINTLKIKNNNEIEDCLKFALEKKQPIIIECNIDRLEKVFPIVPPGASISESIG</sequence>
<comment type="cofactor">
    <cofactor evidence="12">
        <name>Mg(2+)</name>
        <dbReference type="ChEBI" id="CHEBI:18420"/>
    </cofactor>
    <text evidence="12">Binds 1 Mg(2+) ion per subunit.</text>
</comment>
<comment type="pathway">
    <text evidence="2 12">Amino-acid biosynthesis; L-valine biosynthesis; L-valine from pyruvate: step 1/4.</text>
</comment>
<dbReference type="InterPro" id="IPR012846">
    <property type="entry name" value="Acetolactate_synth_lsu"/>
</dbReference>
<evidence type="ECO:0000313" key="16">
    <source>
        <dbReference type="EMBL" id="MBP2032083.1"/>
    </source>
</evidence>
<dbReference type="SUPFAM" id="SSF52467">
    <property type="entry name" value="DHS-like NAD/FAD-binding domain"/>
    <property type="match status" value="1"/>
</dbReference>
<dbReference type="InterPro" id="IPR045229">
    <property type="entry name" value="TPP_enz"/>
</dbReference>
<dbReference type="PANTHER" id="PTHR18968:SF13">
    <property type="entry name" value="ACETOLACTATE SYNTHASE CATALYTIC SUBUNIT, MITOCHONDRIAL"/>
    <property type="match status" value="1"/>
</dbReference>
<dbReference type="InterPro" id="IPR012001">
    <property type="entry name" value="Thiamin_PyroP_enz_TPP-bd_dom"/>
</dbReference>
<evidence type="ECO:0000256" key="9">
    <source>
        <dbReference type="ARBA" id="ARBA00023052"/>
    </source>
</evidence>
<comment type="caution">
    <text evidence="16">The sequence shown here is derived from an EMBL/GenBank/DDBJ whole genome shotgun (WGS) entry which is preliminary data.</text>
</comment>
<keyword evidence="10 12" id="KW-0100">Branched-chain amino acid biosynthesis</keyword>
<dbReference type="Gene3D" id="3.40.50.970">
    <property type="match status" value="2"/>
</dbReference>
<gene>
    <name evidence="16" type="ORF">J2Z42_000748</name>
</gene>
<keyword evidence="9 12" id="KW-0786">Thiamine pyrophosphate</keyword>
<comment type="cofactor">
    <cofactor evidence="12">
        <name>thiamine diphosphate</name>
        <dbReference type="ChEBI" id="CHEBI:58937"/>
    </cofactor>
    <text evidence="12">Binds 1 thiamine pyrophosphate per subunit.</text>
</comment>
<evidence type="ECO:0000256" key="2">
    <source>
        <dbReference type="ARBA" id="ARBA00005025"/>
    </source>
</evidence>
<dbReference type="Pfam" id="PF02775">
    <property type="entry name" value="TPP_enzyme_C"/>
    <property type="match status" value="1"/>
</dbReference>
<dbReference type="GO" id="GO:0003984">
    <property type="term" value="F:acetolactate synthase activity"/>
    <property type="evidence" value="ECO:0007669"/>
    <property type="project" value="UniProtKB-EC"/>
</dbReference>
<evidence type="ECO:0000256" key="5">
    <source>
        <dbReference type="ARBA" id="ARBA00022605"/>
    </source>
</evidence>
<dbReference type="PROSITE" id="PS00187">
    <property type="entry name" value="TPP_ENZYMES"/>
    <property type="match status" value="1"/>
</dbReference>
<evidence type="ECO:0000256" key="7">
    <source>
        <dbReference type="ARBA" id="ARBA00022723"/>
    </source>
</evidence>
<dbReference type="InterPro" id="IPR011766">
    <property type="entry name" value="TPP_enzyme_TPP-bd"/>
</dbReference>
<dbReference type="PANTHER" id="PTHR18968">
    <property type="entry name" value="THIAMINE PYROPHOSPHATE ENZYMES"/>
    <property type="match status" value="1"/>
</dbReference>
<accession>A0ABS4KPX6</accession>
<evidence type="ECO:0000256" key="1">
    <source>
        <dbReference type="ARBA" id="ARBA00004974"/>
    </source>
</evidence>
<keyword evidence="6 12" id="KW-0808">Transferase</keyword>
<keyword evidence="8 12" id="KW-0460">Magnesium</keyword>
<dbReference type="Pfam" id="PF00205">
    <property type="entry name" value="TPP_enzyme_M"/>
    <property type="match status" value="1"/>
</dbReference>
<comment type="similarity">
    <text evidence="3 12">Belongs to the TPP enzyme family.</text>
</comment>
<evidence type="ECO:0000256" key="8">
    <source>
        <dbReference type="ARBA" id="ARBA00022842"/>
    </source>
</evidence>
<dbReference type="InterPro" id="IPR000399">
    <property type="entry name" value="TPP-bd_CS"/>
</dbReference>
<evidence type="ECO:0000256" key="11">
    <source>
        <dbReference type="ARBA" id="ARBA00048670"/>
    </source>
</evidence>
<reference evidence="16 17" key="1">
    <citation type="submission" date="2021-03" db="EMBL/GenBank/DDBJ databases">
        <title>Genomic Encyclopedia of Type Strains, Phase IV (KMG-IV): sequencing the most valuable type-strain genomes for metagenomic binning, comparative biology and taxonomic classification.</title>
        <authorList>
            <person name="Goeker M."/>
        </authorList>
    </citation>
    <scope>NUCLEOTIDE SEQUENCE [LARGE SCALE GENOMIC DNA]</scope>
    <source>
        <strain evidence="16 17">DSM 28783</strain>
    </source>
</reference>
<dbReference type="EMBL" id="JAGGLM010000002">
    <property type="protein sequence ID" value="MBP2032083.1"/>
    <property type="molecule type" value="Genomic_DNA"/>
</dbReference>
<evidence type="ECO:0000313" key="17">
    <source>
        <dbReference type="Proteomes" id="UP001519307"/>
    </source>
</evidence>
<feature type="domain" description="Thiamine pyrophosphate enzyme central" evidence="13">
    <location>
        <begin position="198"/>
        <end position="333"/>
    </location>
</feature>
<evidence type="ECO:0000256" key="12">
    <source>
        <dbReference type="RuleBase" id="RU003591"/>
    </source>
</evidence>
<dbReference type="InterPro" id="IPR012000">
    <property type="entry name" value="Thiamin_PyroP_enz_cen_dom"/>
</dbReference>
<evidence type="ECO:0000259" key="13">
    <source>
        <dbReference type="Pfam" id="PF00205"/>
    </source>
</evidence>
<evidence type="ECO:0000256" key="10">
    <source>
        <dbReference type="ARBA" id="ARBA00023304"/>
    </source>
</evidence>
<feature type="domain" description="Thiamine pyrophosphate enzyme TPP-binding" evidence="14">
    <location>
        <begin position="395"/>
        <end position="542"/>
    </location>
</feature>